<reference evidence="1 2" key="1">
    <citation type="submission" date="2019-08" db="EMBL/GenBank/DDBJ databases">
        <title>Bacterial whole genome sequence for Glaciihabitans sp. CHu50b-6-2.</title>
        <authorList>
            <person name="Jin L."/>
        </authorList>
    </citation>
    <scope>NUCLEOTIDE SEQUENCE [LARGE SCALE GENOMIC DNA]</scope>
    <source>
        <strain evidence="1 2">CHu50b-6-2</strain>
    </source>
</reference>
<comment type="caution">
    <text evidence="1">The sequence shown here is derived from an EMBL/GenBank/DDBJ whole genome shotgun (WGS) entry which is preliminary data.</text>
</comment>
<sequence>MDRRVLTKWLVVFSLLVAAFIGTVVTLNLTVYSASGFVNSYLHSLARKDVDAALATPGVARSTAISTALLTPGALGDLADIRLVSDADEGDGRHTVAYRYSFGSSTAKTSFVVEHVGARLGLFSAWRFAESPLSVLSVTPLHDDSFSANGLKLVAPGGSNKPSDYLVLTPASIALDHRSTFLAAPTTRVLVSAPASTVAAKVDIQANRAFVAQVQKELDASLASCVTQRVLLPTGCPMGKQIDDRIQDAPRWSMVKSPRVTVVPGTAAHTWVVPETTGIAHLTVAVRSIFDGRLSTLDEDVPFTVSYLVTLQPGGGLLITAEY</sequence>
<keyword evidence="2" id="KW-1185">Reference proteome</keyword>
<evidence type="ECO:0000313" key="1">
    <source>
        <dbReference type="EMBL" id="TXN29237.1"/>
    </source>
</evidence>
<accession>A0A5C8UNX9</accession>
<name>A0A5C8UNX9_9MICO</name>
<proteinExistence type="predicted"/>
<dbReference type="Proteomes" id="UP000321379">
    <property type="component" value="Unassembled WGS sequence"/>
</dbReference>
<protein>
    <submittedName>
        <fullName evidence="1">Uncharacterized protein</fullName>
    </submittedName>
</protein>
<organism evidence="1 2">
    <name type="scientific">Lacisediminihabitans profunda</name>
    <dbReference type="NCBI Taxonomy" id="2594790"/>
    <lineage>
        <taxon>Bacteria</taxon>
        <taxon>Bacillati</taxon>
        <taxon>Actinomycetota</taxon>
        <taxon>Actinomycetes</taxon>
        <taxon>Micrococcales</taxon>
        <taxon>Microbacteriaceae</taxon>
        <taxon>Lacisediminihabitans</taxon>
    </lineage>
</organism>
<dbReference type="AlphaFoldDB" id="A0A5C8UNX9"/>
<dbReference type="RefSeq" id="WP_147784257.1">
    <property type="nucleotide sequence ID" value="NZ_VRMG01000009.1"/>
</dbReference>
<evidence type="ECO:0000313" key="2">
    <source>
        <dbReference type="Proteomes" id="UP000321379"/>
    </source>
</evidence>
<gene>
    <name evidence="1" type="ORF">FVP33_13730</name>
</gene>
<dbReference type="EMBL" id="VRMG01000009">
    <property type="protein sequence ID" value="TXN29237.1"/>
    <property type="molecule type" value="Genomic_DNA"/>
</dbReference>